<dbReference type="OrthoDB" id="1122061at2"/>
<reference evidence="1 2" key="1">
    <citation type="submission" date="2018-08" db="EMBL/GenBank/DDBJ databases">
        <title>Pallidiluteibacterium maritimus gen. nov., sp. nov., isolated from coastal sediment.</title>
        <authorList>
            <person name="Zhou L.Y."/>
        </authorList>
    </citation>
    <scope>NUCLEOTIDE SEQUENCE [LARGE SCALE GENOMIC DNA]</scope>
    <source>
        <strain evidence="1 2">XSD2</strain>
    </source>
</reference>
<accession>A0A399T853</accession>
<protein>
    <submittedName>
        <fullName evidence="1">Uncharacterized protein</fullName>
    </submittedName>
</protein>
<dbReference type="EMBL" id="QWGR01000001">
    <property type="protein sequence ID" value="RIJ50377.1"/>
    <property type="molecule type" value="Genomic_DNA"/>
</dbReference>
<comment type="caution">
    <text evidence="1">The sequence shown here is derived from an EMBL/GenBank/DDBJ whole genome shotgun (WGS) entry which is preliminary data.</text>
</comment>
<evidence type="ECO:0000313" key="2">
    <source>
        <dbReference type="Proteomes" id="UP000265926"/>
    </source>
</evidence>
<dbReference type="RefSeq" id="WP_119435848.1">
    <property type="nucleotide sequence ID" value="NZ_QWGR01000001.1"/>
</dbReference>
<proteinExistence type="predicted"/>
<keyword evidence="2" id="KW-1185">Reference proteome</keyword>
<gene>
    <name evidence="1" type="ORF">D1614_00095</name>
</gene>
<evidence type="ECO:0000313" key="1">
    <source>
        <dbReference type="EMBL" id="RIJ50377.1"/>
    </source>
</evidence>
<dbReference type="Proteomes" id="UP000265926">
    <property type="component" value="Unassembled WGS sequence"/>
</dbReference>
<organism evidence="1 2">
    <name type="scientific">Maribellus luteus</name>
    <dbReference type="NCBI Taxonomy" id="2305463"/>
    <lineage>
        <taxon>Bacteria</taxon>
        <taxon>Pseudomonadati</taxon>
        <taxon>Bacteroidota</taxon>
        <taxon>Bacteroidia</taxon>
        <taxon>Marinilabiliales</taxon>
        <taxon>Prolixibacteraceae</taxon>
        <taxon>Maribellus</taxon>
    </lineage>
</organism>
<name>A0A399T853_9BACT</name>
<sequence>MKAIAKLIHQSNMTYIPTNLPVKFFGLPDGKVYLLYARFCIVRPEKTDLEFVFAEHDEFFFDYDTEKLVPKTQTRYPVYSEMVDKPNPVYHILQVNRDVKTYSEAVALLNQKAMEMSPQSEAC</sequence>
<dbReference type="AlphaFoldDB" id="A0A399T853"/>